<dbReference type="GO" id="GO:0016987">
    <property type="term" value="F:sigma factor activity"/>
    <property type="evidence" value="ECO:0007669"/>
    <property type="project" value="UniProtKB-KW"/>
</dbReference>
<evidence type="ECO:0000259" key="6">
    <source>
        <dbReference type="Pfam" id="PF04542"/>
    </source>
</evidence>
<dbReference type="Gene3D" id="1.10.10.10">
    <property type="entry name" value="Winged helix-like DNA-binding domain superfamily/Winged helix DNA-binding domain"/>
    <property type="match status" value="1"/>
</dbReference>
<evidence type="ECO:0000256" key="3">
    <source>
        <dbReference type="ARBA" id="ARBA00023082"/>
    </source>
</evidence>
<dbReference type="Gene3D" id="1.10.1740.10">
    <property type="match status" value="1"/>
</dbReference>
<dbReference type="InterPro" id="IPR039425">
    <property type="entry name" value="RNA_pol_sigma-70-like"/>
</dbReference>
<evidence type="ECO:0000256" key="4">
    <source>
        <dbReference type="ARBA" id="ARBA00023125"/>
    </source>
</evidence>
<dbReference type="InterPro" id="IPR014284">
    <property type="entry name" value="RNA_pol_sigma-70_dom"/>
</dbReference>
<keyword evidence="2" id="KW-0805">Transcription regulation</keyword>
<dbReference type="Pfam" id="PF04542">
    <property type="entry name" value="Sigma70_r2"/>
    <property type="match status" value="1"/>
</dbReference>
<comment type="caution">
    <text evidence="8">The sequence shown here is derived from an EMBL/GenBank/DDBJ whole genome shotgun (WGS) entry which is preliminary data.</text>
</comment>
<dbReference type="GO" id="GO:0006352">
    <property type="term" value="P:DNA-templated transcription initiation"/>
    <property type="evidence" value="ECO:0007669"/>
    <property type="project" value="InterPro"/>
</dbReference>
<keyword evidence="3" id="KW-0731">Sigma factor</keyword>
<evidence type="ECO:0000256" key="2">
    <source>
        <dbReference type="ARBA" id="ARBA00023015"/>
    </source>
</evidence>
<dbReference type="InterPro" id="IPR013324">
    <property type="entry name" value="RNA_pol_sigma_r3/r4-like"/>
</dbReference>
<dbReference type="EMBL" id="AMFJ01000792">
    <property type="protein sequence ID" value="EKE26469.1"/>
    <property type="molecule type" value="Genomic_DNA"/>
</dbReference>
<organism evidence="8">
    <name type="scientific">uncultured bacterium</name>
    <name type="common">gcode 4</name>
    <dbReference type="NCBI Taxonomy" id="1234023"/>
    <lineage>
        <taxon>Bacteria</taxon>
        <taxon>environmental samples</taxon>
    </lineage>
</organism>
<dbReference type="NCBIfam" id="TIGR02937">
    <property type="entry name" value="sigma70-ECF"/>
    <property type="match status" value="1"/>
</dbReference>
<dbReference type="PANTHER" id="PTHR43133:SF8">
    <property type="entry name" value="RNA POLYMERASE SIGMA FACTOR HI_1459-RELATED"/>
    <property type="match status" value="1"/>
</dbReference>
<proteinExistence type="inferred from homology"/>
<dbReference type="PANTHER" id="PTHR43133">
    <property type="entry name" value="RNA POLYMERASE ECF-TYPE SIGMA FACTO"/>
    <property type="match status" value="1"/>
</dbReference>
<dbReference type="SUPFAM" id="SSF88946">
    <property type="entry name" value="Sigma2 domain of RNA polymerase sigma factors"/>
    <property type="match status" value="1"/>
</dbReference>
<dbReference type="InterPro" id="IPR036388">
    <property type="entry name" value="WH-like_DNA-bd_sf"/>
</dbReference>
<dbReference type="SUPFAM" id="SSF88659">
    <property type="entry name" value="Sigma3 and sigma4 domains of RNA polymerase sigma factors"/>
    <property type="match status" value="1"/>
</dbReference>
<sequence length="183" mass="22403">MDLEKSINKCKWWNLDYFWDIYDKYVRKIYDFIYYRTLDKEISEDLVGDIFLKIIKHFNSFSWNTEKDLSNWMYRIAHNTLIDYYRTNKAELQLDEIWDIPYEKNLTGYIDNNSKLDEVLNYLEKIDKSQKDILIMRIWDDLSYKEISEITWKSVDNCKKIVSRVISQLESNIAFLFIILLIR</sequence>
<keyword evidence="4" id="KW-0238">DNA-binding</keyword>
<name>K2G8K7_9BACT</name>
<dbReference type="Pfam" id="PF08281">
    <property type="entry name" value="Sigma70_r4_2"/>
    <property type="match status" value="1"/>
</dbReference>
<evidence type="ECO:0000259" key="7">
    <source>
        <dbReference type="Pfam" id="PF08281"/>
    </source>
</evidence>
<comment type="similarity">
    <text evidence="1">Belongs to the sigma-70 factor family. ECF subfamily.</text>
</comment>
<dbReference type="InterPro" id="IPR013325">
    <property type="entry name" value="RNA_pol_sigma_r2"/>
</dbReference>
<feature type="domain" description="RNA polymerase sigma factor 70 region 4 type 2" evidence="7">
    <location>
        <begin position="117"/>
        <end position="165"/>
    </location>
</feature>
<dbReference type="AlphaFoldDB" id="K2G8K7"/>
<dbReference type="GO" id="GO:0003677">
    <property type="term" value="F:DNA binding"/>
    <property type="evidence" value="ECO:0007669"/>
    <property type="project" value="UniProtKB-KW"/>
</dbReference>
<keyword evidence="5" id="KW-0804">Transcription</keyword>
<evidence type="ECO:0000313" key="8">
    <source>
        <dbReference type="EMBL" id="EKE26469.1"/>
    </source>
</evidence>
<reference evidence="8" key="1">
    <citation type="journal article" date="2012" name="Science">
        <title>Fermentation, hydrogen, and sulfur metabolism in multiple uncultivated bacterial phyla.</title>
        <authorList>
            <person name="Wrighton K.C."/>
            <person name="Thomas B.C."/>
            <person name="Sharon I."/>
            <person name="Miller C.S."/>
            <person name="Castelle C.J."/>
            <person name="VerBerkmoes N.C."/>
            <person name="Wilkins M.J."/>
            <person name="Hettich R.L."/>
            <person name="Lipton M.S."/>
            <person name="Williams K.H."/>
            <person name="Long P.E."/>
            <person name="Banfield J.F."/>
        </authorList>
    </citation>
    <scope>NUCLEOTIDE SEQUENCE [LARGE SCALE GENOMIC DNA]</scope>
</reference>
<accession>K2G8K7</accession>
<evidence type="ECO:0000256" key="5">
    <source>
        <dbReference type="ARBA" id="ARBA00023163"/>
    </source>
</evidence>
<dbReference type="InterPro" id="IPR013249">
    <property type="entry name" value="RNA_pol_sigma70_r4_t2"/>
</dbReference>
<evidence type="ECO:0000256" key="1">
    <source>
        <dbReference type="ARBA" id="ARBA00010641"/>
    </source>
</evidence>
<protein>
    <submittedName>
        <fullName evidence="8">Uncharacterized protein</fullName>
    </submittedName>
</protein>
<feature type="domain" description="RNA polymerase sigma-70 region 2" evidence="6">
    <location>
        <begin position="21"/>
        <end position="89"/>
    </location>
</feature>
<gene>
    <name evidence="8" type="ORF">ACD_4C00276G0001</name>
</gene>
<dbReference type="InterPro" id="IPR007627">
    <property type="entry name" value="RNA_pol_sigma70_r2"/>
</dbReference>